<keyword evidence="4" id="KW-1185">Reference proteome</keyword>
<organism evidence="2">
    <name type="scientific">Sarcoptes scabiei</name>
    <name type="common">Itch mite</name>
    <name type="synonym">Acarus scabiei</name>
    <dbReference type="NCBI Taxonomy" id="52283"/>
    <lineage>
        <taxon>Eukaryota</taxon>
        <taxon>Metazoa</taxon>
        <taxon>Ecdysozoa</taxon>
        <taxon>Arthropoda</taxon>
        <taxon>Chelicerata</taxon>
        <taxon>Arachnida</taxon>
        <taxon>Acari</taxon>
        <taxon>Acariformes</taxon>
        <taxon>Sarcoptiformes</taxon>
        <taxon>Astigmata</taxon>
        <taxon>Psoroptidia</taxon>
        <taxon>Sarcoptoidea</taxon>
        <taxon>Sarcoptidae</taxon>
        <taxon>Sarcoptinae</taxon>
        <taxon>Sarcoptes</taxon>
    </lineage>
</organism>
<reference evidence="4" key="1">
    <citation type="journal article" date="2020" name="PLoS Negl. Trop. Dis.">
        <title>High-quality nuclear genome for Sarcoptes scabiei-A critical resource for a neglected parasite.</title>
        <authorList>
            <person name="Korhonen P.K."/>
            <person name="Gasser R.B."/>
            <person name="Ma G."/>
            <person name="Wang T."/>
            <person name="Stroehlein A.J."/>
            <person name="Young N.D."/>
            <person name="Ang C.S."/>
            <person name="Fernando D.D."/>
            <person name="Lu H.C."/>
            <person name="Taylor S."/>
            <person name="Reynolds S.L."/>
            <person name="Mofiz E."/>
            <person name="Najaraj S.H."/>
            <person name="Gowda H."/>
            <person name="Madugundu A."/>
            <person name="Renuse S."/>
            <person name="Holt D."/>
            <person name="Pandey A."/>
            <person name="Papenfuss A.T."/>
            <person name="Fischer K."/>
        </authorList>
    </citation>
    <scope>NUCLEOTIDE SEQUENCE [LARGE SCALE GENOMIC DNA]</scope>
</reference>
<gene>
    <name evidence="2" type="ORF">SSS_7674</name>
</gene>
<feature type="region of interest" description="Disordered" evidence="1">
    <location>
        <begin position="16"/>
        <end position="51"/>
    </location>
</feature>
<evidence type="ECO:0000313" key="2">
    <source>
        <dbReference type="EMBL" id="KAF7487939.1"/>
    </source>
</evidence>
<sequence>MMGISICKACYRNKSEEQTSIQDKTEGLQTDRTLSKSMPSKSKTISDGNRPYSIDLKKAATKRSMSRMPILAGKKSNFASKSMTIRDDSKITVNLIKSKQSMLGETKYDSKRFPSISKPKLQFFSRKTFPSFAEKLKEKRFLIKIQPNQSYDEINMFEGQPDEPIPSGFIEIGNQSKLSDKIKKTNLPIPDSLLDVIKLRKDKEKPKIVHNAIETIRTEVPKSSKKFTENLMTSMNETKNSIPPLQSDAIRVRLESSEGLRKKVSKKILKIEGKESAVKIADKTSSQWPGNQRVENFRETLQESIPTSADNQNVSIFSDESIVTREKANGRSKYGISRKKKNKSRSKESDSIAKRKLIKTKEKNGKVENLRRLDSHSVVKSLSAQRIRSKSRSFHRSRKRLQKDSLLIRIKENQKRSRDIRKKLLTIKFSELMKPN</sequence>
<evidence type="ECO:0000313" key="4">
    <source>
        <dbReference type="Proteomes" id="UP000070412"/>
    </source>
</evidence>
<evidence type="ECO:0000313" key="3">
    <source>
        <dbReference type="EnsemblMetazoa" id="KAF7487939.1"/>
    </source>
</evidence>
<feature type="region of interest" description="Disordered" evidence="1">
    <location>
        <begin position="327"/>
        <end position="351"/>
    </location>
</feature>
<feature type="compositionally biased region" description="Polar residues" evidence="1">
    <location>
        <begin position="18"/>
        <end position="47"/>
    </location>
</feature>
<accession>A0A834R1S6</accession>
<reference evidence="3" key="3">
    <citation type="submission" date="2022-06" db="UniProtKB">
        <authorList>
            <consortium name="EnsemblMetazoa"/>
        </authorList>
    </citation>
    <scope>IDENTIFICATION</scope>
</reference>
<dbReference type="EMBL" id="WVUK01000066">
    <property type="protein sequence ID" value="KAF7487939.1"/>
    <property type="molecule type" value="Genomic_DNA"/>
</dbReference>
<dbReference type="EnsemblMetazoa" id="SSS_7674s_mrna">
    <property type="protein sequence ID" value="KAF7487939.1"/>
    <property type="gene ID" value="SSS_7674"/>
</dbReference>
<reference evidence="2" key="2">
    <citation type="submission" date="2020-01" db="EMBL/GenBank/DDBJ databases">
        <authorList>
            <person name="Korhonen P.K.K."/>
            <person name="Guangxu M.G."/>
            <person name="Wang T.W."/>
            <person name="Stroehlein A.J.S."/>
            <person name="Young N.D."/>
            <person name="Ang C.-S.A."/>
            <person name="Fernando D.W.F."/>
            <person name="Lu H.L."/>
            <person name="Taylor S.T."/>
            <person name="Ehtesham M.E.M."/>
            <person name="Najaraj S.H.N."/>
            <person name="Harsha G.H.G."/>
            <person name="Madugundu A.M."/>
            <person name="Renuse S.R."/>
            <person name="Holt D.H."/>
            <person name="Pandey A.P."/>
            <person name="Papenfuss A.P."/>
            <person name="Gasser R.B.G."/>
            <person name="Fischer K.F."/>
        </authorList>
    </citation>
    <scope>NUCLEOTIDE SEQUENCE</scope>
    <source>
        <strain evidence="2">SSS_KF_BRIS2020</strain>
    </source>
</reference>
<dbReference type="AlphaFoldDB" id="A0A834R1S6"/>
<dbReference type="Proteomes" id="UP000070412">
    <property type="component" value="Unassembled WGS sequence"/>
</dbReference>
<protein>
    <submittedName>
        <fullName evidence="2 3">Uncharacterized protein</fullName>
    </submittedName>
</protein>
<name>A0A834R1S6_SARSC</name>
<evidence type="ECO:0000256" key="1">
    <source>
        <dbReference type="SAM" id="MobiDB-lite"/>
    </source>
</evidence>
<proteinExistence type="predicted"/>